<dbReference type="HOGENOM" id="CLU_013430_3_0_5"/>
<dbReference type="PANTHER" id="PTHR43840:SF41">
    <property type="entry name" value="CATION-EFFLUX PUMP FIEF"/>
    <property type="match status" value="1"/>
</dbReference>
<dbReference type="Pfam" id="PF01545">
    <property type="entry name" value="Cation_efflux"/>
    <property type="match status" value="1"/>
</dbReference>
<evidence type="ECO:0000256" key="8">
    <source>
        <dbReference type="ARBA" id="ARBA00068882"/>
    </source>
</evidence>
<protein>
    <recommendedName>
        <fullName evidence="8">Protein p34</fullName>
    </recommendedName>
</protein>
<evidence type="ECO:0000313" key="13">
    <source>
        <dbReference type="EMBL" id="CDO60540.1"/>
    </source>
</evidence>
<keyword evidence="7 10" id="KW-0472">Membrane</keyword>
<accession>X5MMM2</accession>
<keyword evidence="5 10" id="KW-0812">Transmembrane</keyword>
<comment type="subcellular location">
    <subcellularLocation>
        <location evidence="1">Cell membrane</location>
        <topology evidence="1">Multi-pass membrane protein</topology>
    </subcellularLocation>
</comment>
<evidence type="ECO:0000259" key="12">
    <source>
        <dbReference type="Pfam" id="PF16916"/>
    </source>
</evidence>
<keyword evidence="14" id="KW-1185">Reference proteome</keyword>
<dbReference type="FunFam" id="3.30.70.1350:FF:000002">
    <property type="entry name" value="Ferrous-iron efflux pump FieF"/>
    <property type="match status" value="1"/>
</dbReference>
<dbReference type="NCBIfam" id="TIGR01297">
    <property type="entry name" value="CDF"/>
    <property type="match status" value="1"/>
</dbReference>
<dbReference type="Proteomes" id="UP000032160">
    <property type="component" value="Chromosome I"/>
</dbReference>
<dbReference type="Gene3D" id="3.30.70.1350">
    <property type="entry name" value="Cation efflux protein, cytoplasmic domain"/>
    <property type="match status" value="1"/>
</dbReference>
<evidence type="ECO:0000256" key="1">
    <source>
        <dbReference type="ARBA" id="ARBA00004651"/>
    </source>
</evidence>
<evidence type="ECO:0000256" key="2">
    <source>
        <dbReference type="ARBA" id="ARBA00008114"/>
    </source>
</evidence>
<feature type="transmembrane region" description="Helical" evidence="10">
    <location>
        <begin position="168"/>
        <end position="190"/>
    </location>
</feature>
<dbReference type="Gene3D" id="1.20.1510.10">
    <property type="entry name" value="Cation efflux protein transmembrane domain"/>
    <property type="match status" value="1"/>
</dbReference>
<dbReference type="AlphaFoldDB" id="X5MMM2"/>
<dbReference type="KEGG" id="pect:BN1012_Phect2327"/>
<sequence>MKSTDAPASYRRHVTPERAATLMKRATYASVAVALVLISMKAWAVWATGSMALLATFLDSLLDGAASLVNLIAVRVALTPADRQHRFGHGKAEALAGLGQAALIGASALFLAVESIGRLLDPAPVTESALGIAIIVVSLGFTLALVTYQRYVQRLTGSLAIAADSLHYASDVVLNLGVIAALIIAGLFNVPWADPVIALALAVWIGRAAWEIVSRSTSELMDKELPHEDRLRIEEIALSHPQVHTIHDLRTRTAGRKVFIQFHLEIPGDMPLRQAHDIADTVELAIATEFPDAEILIHQDPAGHEDVPEEMQPESPMAPTPANA</sequence>
<evidence type="ECO:0000256" key="9">
    <source>
        <dbReference type="SAM" id="MobiDB-lite"/>
    </source>
</evidence>
<keyword evidence="4" id="KW-1003">Cell membrane</keyword>
<dbReference type="InterPro" id="IPR002524">
    <property type="entry name" value="Cation_efflux"/>
</dbReference>
<feature type="transmembrane region" description="Helical" evidence="10">
    <location>
        <begin position="128"/>
        <end position="148"/>
    </location>
</feature>
<name>X5MMM2_9HYPH</name>
<dbReference type="GO" id="GO:0015093">
    <property type="term" value="F:ferrous iron transmembrane transporter activity"/>
    <property type="evidence" value="ECO:0007669"/>
    <property type="project" value="TreeGrafter"/>
</dbReference>
<dbReference type="Pfam" id="PF16916">
    <property type="entry name" value="ZT_dimer"/>
    <property type="match status" value="1"/>
</dbReference>
<keyword evidence="3" id="KW-0813">Transport</keyword>
<evidence type="ECO:0000256" key="3">
    <source>
        <dbReference type="ARBA" id="ARBA00022448"/>
    </source>
</evidence>
<evidence type="ECO:0000256" key="7">
    <source>
        <dbReference type="ARBA" id="ARBA00023136"/>
    </source>
</evidence>
<feature type="transmembrane region" description="Helical" evidence="10">
    <location>
        <begin position="26"/>
        <end position="46"/>
    </location>
</feature>
<feature type="region of interest" description="Disordered" evidence="9">
    <location>
        <begin position="303"/>
        <end position="324"/>
    </location>
</feature>
<keyword evidence="6 10" id="KW-1133">Transmembrane helix</keyword>
<evidence type="ECO:0000256" key="4">
    <source>
        <dbReference type="ARBA" id="ARBA00022475"/>
    </source>
</evidence>
<dbReference type="PANTHER" id="PTHR43840">
    <property type="entry name" value="MITOCHONDRIAL METAL TRANSPORTER 1-RELATED"/>
    <property type="match status" value="1"/>
</dbReference>
<dbReference type="PATRIC" id="fig|1458461.3.peg.2333"/>
<dbReference type="InterPro" id="IPR036837">
    <property type="entry name" value="Cation_efflux_CTD_sf"/>
</dbReference>
<dbReference type="InterPro" id="IPR027470">
    <property type="entry name" value="Cation_efflux_CTD"/>
</dbReference>
<proteinExistence type="inferred from homology"/>
<organism evidence="13 14">
    <name type="scientific">Candidatus Phaeomarinibacter ectocarpi</name>
    <dbReference type="NCBI Taxonomy" id="1458461"/>
    <lineage>
        <taxon>Bacteria</taxon>
        <taxon>Pseudomonadati</taxon>
        <taxon>Pseudomonadota</taxon>
        <taxon>Alphaproteobacteria</taxon>
        <taxon>Hyphomicrobiales</taxon>
        <taxon>Parvibaculaceae</taxon>
        <taxon>Candidatus Phaeomarinibacter</taxon>
    </lineage>
</organism>
<dbReference type="InterPro" id="IPR050291">
    <property type="entry name" value="CDF_Transporter"/>
</dbReference>
<gene>
    <name evidence="13" type="ORF">BN1012_Phect2327</name>
</gene>
<reference evidence="13 14" key="1">
    <citation type="journal article" date="2014" name="Front. Genet.">
        <title>Genome and metabolic network of "Candidatus Phaeomarinobacter ectocarpi" Ec32, a new candidate genus of Alphaproteobacteria frequently associated with brown algae.</title>
        <authorList>
            <person name="Dittami S.M."/>
            <person name="Barbeyron T."/>
            <person name="Boyen C."/>
            <person name="Cambefort J."/>
            <person name="Collet G."/>
            <person name="Delage L."/>
            <person name="Gobet A."/>
            <person name="Groisillier A."/>
            <person name="Leblanc C."/>
            <person name="Michel G."/>
            <person name="Scornet D."/>
            <person name="Siegel A."/>
            <person name="Tapia J.E."/>
            <person name="Tonon T."/>
        </authorList>
    </citation>
    <scope>NUCLEOTIDE SEQUENCE [LARGE SCALE GENOMIC DNA]</scope>
    <source>
        <strain evidence="13 14">Ec32</strain>
    </source>
</reference>
<evidence type="ECO:0000313" key="14">
    <source>
        <dbReference type="Proteomes" id="UP000032160"/>
    </source>
</evidence>
<dbReference type="GO" id="GO:0006882">
    <property type="term" value="P:intracellular zinc ion homeostasis"/>
    <property type="evidence" value="ECO:0007669"/>
    <property type="project" value="TreeGrafter"/>
</dbReference>
<dbReference type="InterPro" id="IPR027469">
    <property type="entry name" value="Cation_efflux_TMD_sf"/>
</dbReference>
<dbReference type="OrthoDB" id="9806522at2"/>
<comment type="similarity">
    <text evidence="2">Belongs to the cation diffusion facilitator (CDF) transporter (TC 2.A.4) family.</text>
</comment>
<dbReference type="SUPFAM" id="SSF160240">
    <property type="entry name" value="Cation efflux protein cytoplasmic domain-like"/>
    <property type="match status" value="1"/>
</dbReference>
<dbReference type="InterPro" id="IPR058533">
    <property type="entry name" value="Cation_efflux_TM"/>
</dbReference>
<evidence type="ECO:0000259" key="11">
    <source>
        <dbReference type="Pfam" id="PF01545"/>
    </source>
</evidence>
<feature type="domain" description="Cation efflux protein cytoplasmic" evidence="12">
    <location>
        <begin position="225"/>
        <end position="301"/>
    </location>
</feature>
<dbReference type="SUPFAM" id="SSF161111">
    <property type="entry name" value="Cation efflux protein transmembrane domain-like"/>
    <property type="match status" value="1"/>
</dbReference>
<dbReference type="GO" id="GO:0015086">
    <property type="term" value="F:cadmium ion transmembrane transporter activity"/>
    <property type="evidence" value="ECO:0007669"/>
    <property type="project" value="TreeGrafter"/>
</dbReference>
<feature type="transmembrane region" description="Helical" evidence="10">
    <location>
        <begin position="52"/>
        <end position="73"/>
    </location>
</feature>
<dbReference type="GO" id="GO:0015341">
    <property type="term" value="F:zinc efflux antiporter activity"/>
    <property type="evidence" value="ECO:0007669"/>
    <property type="project" value="TreeGrafter"/>
</dbReference>
<evidence type="ECO:0000256" key="6">
    <source>
        <dbReference type="ARBA" id="ARBA00022989"/>
    </source>
</evidence>
<feature type="transmembrane region" description="Helical" evidence="10">
    <location>
        <begin position="94"/>
        <end position="116"/>
    </location>
</feature>
<dbReference type="STRING" id="1458461.BN1012_Phect2327"/>
<dbReference type="RefSeq" id="WP_043948560.1">
    <property type="nucleotide sequence ID" value="NZ_HG966617.1"/>
</dbReference>
<dbReference type="EMBL" id="HG966617">
    <property type="protein sequence ID" value="CDO60540.1"/>
    <property type="molecule type" value="Genomic_DNA"/>
</dbReference>
<evidence type="ECO:0000256" key="10">
    <source>
        <dbReference type="SAM" id="Phobius"/>
    </source>
</evidence>
<feature type="domain" description="Cation efflux protein transmembrane" evidence="11">
    <location>
        <begin position="29"/>
        <end position="221"/>
    </location>
</feature>
<dbReference type="GO" id="GO:0005886">
    <property type="term" value="C:plasma membrane"/>
    <property type="evidence" value="ECO:0007669"/>
    <property type="project" value="UniProtKB-SubCell"/>
</dbReference>
<evidence type="ECO:0000256" key="5">
    <source>
        <dbReference type="ARBA" id="ARBA00022692"/>
    </source>
</evidence>